<sequence length="213" mass="22624">MSGKKLSTGTLSLKFMQNAQRAKQLKEVELEKAPVEDDGQWEVAKEIRESWGPTESERITTESSSEAAPPVDNPDSSSPSSSSVRPAPQIDSGIGRSTTRPITKSTKVAKLAIFDNSEVGTDLRRPTNTNNDSVASSSFSFSHKASTIASPSSNVFLKPAGVDEPKASNASNGSAAVIVTKRERKTSATQADTDMGGDGPKRKKKKKSKIAAD</sequence>
<proteinExistence type="predicted"/>
<feature type="compositionally biased region" description="Low complexity" evidence="1">
    <location>
        <begin position="61"/>
        <end position="88"/>
    </location>
</feature>
<keyword evidence="3" id="KW-1185">Reference proteome</keyword>
<feature type="compositionally biased region" description="Polar residues" evidence="1">
    <location>
        <begin position="95"/>
        <end position="106"/>
    </location>
</feature>
<dbReference type="Proteomes" id="UP000799118">
    <property type="component" value="Unassembled WGS sequence"/>
</dbReference>
<accession>A0A6A4ICZ0</accession>
<feature type="region of interest" description="Disordered" evidence="1">
    <location>
        <begin position="162"/>
        <end position="213"/>
    </location>
</feature>
<feature type="compositionally biased region" description="Basic residues" evidence="1">
    <location>
        <begin position="201"/>
        <end position="213"/>
    </location>
</feature>
<feature type="compositionally biased region" description="Basic and acidic residues" evidence="1">
    <location>
        <begin position="43"/>
        <end position="60"/>
    </location>
</feature>
<feature type="region of interest" description="Disordered" evidence="1">
    <location>
        <begin position="30"/>
        <end position="148"/>
    </location>
</feature>
<reference evidence="2" key="1">
    <citation type="journal article" date="2019" name="Environ. Microbiol.">
        <title>Fungal ecological strategies reflected in gene transcription - a case study of two litter decomposers.</title>
        <authorList>
            <person name="Barbi F."/>
            <person name="Kohler A."/>
            <person name="Barry K."/>
            <person name="Baskaran P."/>
            <person name="Daum C."/>
            <person name="Fauchery L."/>
            <person name="Ihrmark K."/>
            <person name="Kuo A."/>
            <person name="LaButti K."/>
            <person name="Lipzen A."/>
            <person name="Morin E."/>
            <person name="Grigoriev I.V."/>
            <person name="Henrissat B."/>
            <person name="Lindahl B."/>
            <person name="Martin F."/>
        </authorList>
    </citation>
    <scope>NUCLEOTIDE SEQUENCE</scope>
    <source>
        <strain evidence="2">JB14</strain>
    </source>
</reference>
<evidence type="ECO:0000313" key="2">
    <source>
        <dbReference type="EMBL" id="KAE9406664.1"/>
    </source>
</evidence>
<gene>
    <name evidence="2" type="ORF">BT96DRAFT_971690</name>
</gene>
<feature type="compositionally biased region" description="Low complexity" evidence="1">
    <location>
        <begin position="133"/>
        <end position="146"/>
    </location>
</feature>
<organism evidence="2 3">
    <name type="scientific">Gymnopus androsaceus JB14</name>
    <dbReference type="NCBI Taxonomy" id="1447944"/>
    <lineage>
        <taxon>Eukaryota</taxon>
        <taxon>Fungi</taxon>
        <taxon>Dikarya</taxon>
        <taxon>Basidiomycota</taxon>
        <taxon>Agaricomycotina</taxon>
        <taxon>Agaricomycetes</taxon>
        <taxon>Agaricomycetidae</taxon>
        <taxon>Agaricales</taxon>
        <taxon>Marasmiineae</taxon>
        <taxon>Omphalotaceae</taxon>
        <taxon>Gymnopus</taxon>
    </lineage>
</organism>
<dbReference type="EMBL" id="ML769400">
    <property type="protein sequence ID" value="KAE9406664.1"/>
    <property type="molecule type" value="Genomic_DNA"/>
</dbReference>
<evidence type="ECO:0000256" key="1">
    <source>
        <dbReference type="SAM" id="MobiDB-lite"/>
    </source>
</evidence>
<evidence type="ECO:0000313" key="3">
    <source>
        <dbReference type="Proteomes" id="UP000799118"/>
    </source>
</evidence>
<name>A0A6A4ICZ0_9AGAR</name>
<dbReference type="OrthoDB" id="3251271at2759"/>
<protein>
    <submittedName>
        <fullName evidence="2">Uncharacterized protein</fullName>
    </submittedName>
</protein>
<dbReference type="AlphaFoldDB" id="A0A6A4ICZ0"/>